<organism evidence="4 5">
    <name type="scientific">Hemibagrus guttatus</name>
    <dbReference type="NCBI Taxonomy" id="175788"/>
    <lineage>
        <taxon>Eukaryota</taxon>
        <taxon>Metazoa</taxon>
        <taxon>Chordata</taxon>
        <taxon>Craniata</taxon>
        <taxon>Vertebrata</taxon>
        <taxon>Euteleostomi</taxon>
        <taxon>Actinopterygii</taxon>
        <taxon>Neopterygii</taxon>
        <taxon>Teleostei</taxon>
        <taxon>Ostariophysi</taxon>
        <taxon>Siluriformes</taxon>
        <taxon>Bagridae</taxon>
        <taxon>Hemibagrus</taxon>
    </lineage>
</organism>
<evidence type="ECO:0000256" key="1">
    <source>
        <dbReference type="ARBA" id="ARBA00023157"/>
    </source>
</evidence>
<evidence type="ECO:0000313" key="5">
    <source>
        <dbReference type="Proteomes" id="UP001274896"/>
    </source>
</evidence>
<dbReference type="SUPFAM" id="SSF56436">
    <property type="entry name" value="C-type lectin-like"/>
    <property type="match status" value="2"/>
</dbReference>
<protein>
    <recommendedName>
        <fullName evidence="3">C-type lectin domain-containing protein</fullName>
    </recommendedName>
</protein>
<dbReference type="Gene3D" id="3.10.100.10">
    <property type="entry name" value="Mannose-Binding Protein A, subunit A"/>
    <property type="match status" value="2"/>
</dbReference>
<dbReference type="Proteomes" id="UP001274896">
    <property type="component" value="Unassembled WGS sequence"/>
</dbReference>
<evidence type="ECO:0000259" key="3">
    <source>
        <dbReference type="PROSITE" id="PS50041"/>
    </source>
</evidence>
<dbReference type="EMBL" id="JAUCMX010000029">
    <property type="protein sequence ID" value="KAK3507011.1"/>
    <property type="molecule type" value="Genomic_DNA"/>
</dbReference>
<feature type="region of interest" description="Disordered" evidence="2">
    <location>
        <begin position="279"/>
        <end position="305"/>
    </location>
</feature>
<evidence type="ECO:0000256" key="2">
    <source>
        <dbReference type="SAM" id="MobiDB-lite"/>
    </source>
</evidence>
<keyword evidence="1" id="KW-1015">Disulfide bond</keyword>
<dbReference type="PANTHER" id="PTHR45784">
    <property type="entry name" value="C-TYPE LECTIN DOMAIN FAMILY 20 MEMBER A-RELATED"/>
    <property type="match status" value="1"/>
</dbReference>
<accession>A0AAE0PRX3</accession>
<keyword evidence="5" id="KW-1185">Reference proteome</keyword>
<dbReference type="SMART" id="SM00034">
    <property type="entry name" value="CLECT"/>
    <property type="match status" value="2"/>
</dbReference>
<gene>
    <name evidence="4" type="ORF">QTP70_000328</name>
</gene>
<dbReference type="PANTHER" id="PTHR45784:SF3">
    <property type="entry name" value="C-TYPE LECTIN DOMAIN FAMILY 4 MEMBER K-LIKE-RELATED"/>
    <property type="match status" value="1"/>
</dbReference>
<dbReference type="InterPro" id="IPR018378">
    <property type="entry name" value="C-type_lectin_CS"/>
</dbReference>
<reference evidence="4" key="1">
    <citation type="submission" date="2023-06" db="EMBL/GenBank/DDBJ databases">
        <title>Male Hemibagrus guttatus genome.</title>
        <authorList>
            <person name="Bian C."/>
        </authorList>
    </citation>
    <scope>NUCLEOTIDE SEQUENCE</scope>
    <source>
        <strain evidence="4">Male_cb2023</strain>
        <tissue evidence="4">Muscle</tissue>
    </source>
</reference>
<dbReference type="Pfam" id="PF00059">
    <property type="entry name" value="Lectin_C"/>
    <property type="match status" value="2"/>
</dbReference>
<proteinExistence type="predicted"/>
<feature type="domain" description="C-type lectin" evidence="3">
    <location>
        <begin position="1"/>
        <end position="105"/>
    </location>
</feature>
<name>A0AAE0PRX3_9TELE</name>
<dbReference type="InterPro" id="IPR016186">
    <property type="entry name" value="C-type_lectin-like/link_sf"/>
</dbReference>
<dbReference type="AlphaFoldDB" id="A0AAE0PRX3"/>
<dbReference type="InterPro" id="IPR016187">
    <property type="entry name" value="CTDL_fold"/>
</dbReference>
<dbReference type="PROSITE" id="PS00615">
    <property type="entry name" value="C_TYPE_LECTIN_1"/>
    <property type="match status" value="1"/>
</dbReference>
<dbReference type="PROSITE" id="PS50041">
    <property type="entry name" value="C_TYPE_LECTIN_2"/>
    <property type="match status" value="2"/>
</dbReference>
<sequence>MIWEDAKTYCETIYESLAVVQTADDWERLTAEADRHGLTVTGWIGLYNITIWLWTVYEPPMNITLLKWAPGQPDNFGGNEKCVAMVSNGYWADYSCSELKPFICYNATFGGLIAIPSPAMDWDASRSYCLTYHTDLASPKNETKNNEFQQLVSHQGTSWIGISRRGWTWSNGVEAFGLPWCPGHLSNADQNNNCGLVNNSLFEDKQCDNKYYFFCHTPYTVRQQVMKLQFRGDDSVFDPASQAAILQQYPPPHSPLLRAAGPDVVAVYPSHAEQVCGGALRGRSSEGRGPAASSPGSVEGRTEGWMVNGPMNLGLSLRLGRRSRMSLVDSQTFCPGR</sequence>
<dbReference type="CDD" id="cd00037">
    <property type="entry name" value="CLECT"/>
    <property type="match status" value="1"/>
</dbReference>
<dbReference type="InterPro" id="IPR001304">
    <property type="entry name" value="C-type_lectin-like"/>
</dbReference>
<comment type="caution">
    <text evidence="4">The sequence shown here is derived from an EMBL/GenBank/DDBJ whole genome shotgun (WGS) entry which is preliminary data.</text>
</comment>
<evidence type="ECO:0000313" key="4">
    <source>
        <dbReference type="EMBL" id="KAK3507011.1"/>
    </source>
</evidence>
<feature type="domain" description="C-type lectin" evidence="3">
    <location>
        <begin position="104"/>
        <end position="216"/>
    </location>
</feature>